<organism evidence="1 2">
    <name type="scientific">Conservatibacter flavescens</name>
    <dbReference type="NCBI Taxonomy" id="28161"/>
    <lineage>
        <taxon>Bacteria</taxon>
        <taxon>Pseudomonadati</taxon>
        <taxon>Pseudomonadota</taxon>
        <taxon>Gammaproteobacteria</taxon>
        <taxon>Pasteurellales</taxon>
        <taxon>Pasteurellaceae</taxon>
        <taxon>Conservatibacter</taxon>
    </lineage>
</organism>
<keyword evidence="2" id="KW-1185">Reference proteome</keyword>
<accession>A0A2M8S3S6</accession>
<dbReference type="InterPro" id="IPR037226">
    <property type="entry name" value="CAC2185-like_sf"/>
</dbReference>
<gene>
    <name evidence="1" type="ORF">CVP05_04130</name>
</gene>
<reference evidence="1 2" key="1">
    <citation type="submission" date="2017-11" db="EMBL/GenBank/DDBJ databases">
        <title>Reclassification of Bisgaard taxon 7 as Conservatibacter flavescens gen. nov., sp. nov.</title>
        <authorList>
            <person name="Christensen H."/>
        </authorList>
    </citation>
    <scope>NUCLEOTIDE SEQUENCE [LARGE SCALE GENOMIC DNA]</scope>
    <source>
        <strain evidence="1 2">7_4</strain>
    </source>
</reference>
<sequence>MLHKIKRLINHCFRHRINSSNKQRLNNQDMSLLASNCNGALILHDLGQKFHSPFVNLYLTPKDFIRYLQNIPYYQNVKLNFEQESPYPIAKLEDISIHFMHYHSIQEAEEKWYTRSARINDDNLFIMMTDRDGCTYQDLQAFDQLPFPNKVVFTHQAYPEFSSAFYIKGFEAQGQVGDLFEYAGWFGQKYYDQFDYVNWFNQTAVARKIHQKA</sequence>
<proteinExistence type="predicted"/>
<dbReference type="Pfam" id="PF08942">
    <property type="entry name" value="DUF1919"/>
    <property type="match status" value="1"/>
</dbReference>
<evidence type="ECO:0000313" key="1">
    <source>
        <dbReference type="EMBL" id="PJG85738.1"/>
    </source>
</evidence>
<dbReference type="EMBL" id="PHHA01000006">
    <property type="protein sequence ID" value="PJG85738.1"/>
    <property type="molecule type" value="Genomic_DNA"/>
</dbReference>
<dbReference type="OrthoDB" id="6636518at2"/>
<evidence type="ECO:0000313" key="2">
    <source>
        <dbReference type="Proteomes" id="UP000229329"/>
    </source>
</evidence>
<dbReference type="SUPFAM" id="SSF142795">
    <property type="entry name" value="CAC2185-like"/>
    <property type="match status" value="1"/>
</dbReference>
<protein>
    <submittedName>
        <fullName evidence="1">Exopolysaccharide biosynthesis protein</fullName>
    </submittedName>
</protein>
<comment type="caution">
    <text evidence="1">The sequence shown here is derived from an EMBL/GenBank/DDBJ whole genome shotgun (WGS) entry which is preliminary data.</text>
</comment>
<dbReference type="AlphaFoldDB" id="A0A2M8S3S6"/>
<dbReference type="RefSeq" id="WP_100288318.1">
    <property type="nucleotide sequence ID" value="NZ_PHHA01000006.1"/>
</dbReference>
<dbReference type="Proteomes" id="UP000229329">
    <property type="component" value="Unassembled WGS sequence"/>
</dbReference>
<name>A0A2M8S3S6_9PAST</name>
<dbReference type="InterPro" id="IPR015037">
    <property type="entry name" value="DUF1919"/>
</dbReference>